<comment type="caution">
    <text evidence="7">The sequence shown here is derived from an EMBL/GenBank/DDBJ whole genome shotgun (WGS) entry which is preliminary data.</text>
</comment>
<evidence type="ECO:0000256" key="5">
    <source>
        <dbReference type="ARBA" id="ARBA00023172"/>
    </source>
</evidence>
<evidence type="ECO:0000256" key="4">
    <source>
        <dbReference type="ARBA" id="ARBA00023125"/>
    </source>
</evidence>
<dbReference type="InterPro" id="IPR001584">
    <property type="entry name" value="Integrase_cat-core"/>
</dbReference>
<dbReference type="Pfam" id="PF13384">
    <property type="entry name" value="HTH_23"/>
    <property type="match status" value="1"/>
</dbReference>
<name>H0JY92_9NOCA</name>
<dbReference type="Proteomes" id="UP000005064">
    <property type="component" value="Unassembled WGS sequence"/>
</dbReference>
<keyword evidence="3" id="KW-0815">Transposition</keyword>
<gene>
    <name evidence="7" type="ORF">AK37_23684</name>
</gene>
<evidence type="ECO:0000256" key="3">
    <source>
        <dbReference type="ARBA" id="ARBA00022578"/>
    </source>
</evidence>
<dbReference type="EMBL" id="AHBW01000064">
    <property type="protein sequence ID" value="EHK80628.1"/>
    <property type="molecule type" value="Genomic_DNA"/>
</dbReference>
<organism evidence="7 8">
    <name type="scientific">Rhodococcus pyridinivorans AK37</name>
    <dbReference type="NCBI Taxonomy" id="1114960"/>
    <lineage>
        <taxon>Bacteria</taxon>
        <taxon>Bacillati</taxon>
        <taxon>Actinomycetota</taxon>
        <taxon>Actinomycetes</taxon>
        <taxon>Mycobacteriales</taxon>
        <taxon>Nocardiaceae</taxon>
        <taxon>Rhodococcus</taxon>
    </lineage>
</organism>
<comment type="similarity">
    <text evidence="2">Belongs to the transposase IS30 family.</text>
</comment>
<dbReference type="GO" id="GO:0015074">
    <property type="term" value="P:DNA integration"/>
    <property type="evidence" value="ECO:0007669"/>
    <property type="project" value="InterPro"/>
</dbReference>
<dbReference type="GO" id="GO:0003677">
    <property type="term" value="F:DNA binding"/>
    <property type="evidence" value="ECO:0007669"/>
    <property type="project" value="UniProtKB-KW"/>
</dbReference>
<dbReference type="PROSITE" id="PS50994">
    <property type="entry name" value="INTEGRASE"/>
    <property type="match status" value="1"/>
</dbReference>
<dbReference type="PATRIC" id="fig|1114960.4.peg.4827"/>
<dbReference type="InterPro" id="IPR036397">
    <property type="entry name" value="RNaseH_sf"/>
</dbReference>
<evidence type="ECO:0000313" key="7">
    <source>
        <dbReference type="EMBL" id="EHK80628.1"/>
    </source>
</evidence>
<keyword evidence="4" id="KW-0238">DNA-binding</keyword>
<dbReference type="InterPro" id="IPR001598">
    <property type="entry name" value="Transposase_IS30_CS"/>
</dbReference>
<dbReference type="InterPro" id="IPR053392">
    <property type="entry name" value="Transposase_IS30-like"/>
</dbReference>
<dbReference type="GO" id="GO:0006313">
    <property type="term" value="P:DNA transposition"/>
    <property type="evidence" value="ECO:0007669"/>
    <property type="project" value="InterPro"/>
</dbReference>
<protein>
    <submittedName>
        <fullName evidence="7">Integrase catalytic subunit</fullName>
    </submittedName>
</protein>
<dbReference type="Pfam" id="PF13936">
    <property type="entry name" value="HTH_38"/>
    <property type="match status" value="1"/>
</dbReference>
<dbReference type="Pfam" id="PF00665">
    <property type="entry name" value="rve"/>
    <property type="match status" value="1"/>
</dbReference>
<dbReference type="GO" id="GO:0005829">
    <property type="term" value="C:cytosol"/>
    <property type="evidence" value="ECO:0007669"/>
    <property type="project" value="TreeGrafter"/>
</dbReference>
<dbReference type="InterPro" id="IPR012337">
    <property type="entry name" value="RNaseH-like_sf"/>
</dbReference>
<dbReference type="PANTHER" id="PTHR10948:SF23">
    <property type="entry name" value="TRANSPOSASE INSI FOR INSERTION SEQUENCE ELEMENT IS30A-RELATED"/>
    <property type="match status" value="1"/>
</dbReference>
<sequence length="515" mass="57389">MAFTEDCDRFGNQLARLIDAGIPVKEAAAAIGLPRQRCYAILRAIDRPAGRSRGPAGTADRALIVSVYNETGSINRAAKASKVAHSVARRILVDEELVGREKISPKGKLEAKRRCLELIAAGWSARRAAREVGVNERTARDWRQGIRRSNNKRIHPDGRVVDYHHGTVYTQSVTSVTCEGSGRPAISDRYLSTEDRIAIADGLLVEDSLRTTIAARIGKNVSTVSREIRRHSIEGSYLPYQADRAAATARARPKQSKLVVNTVLRAAVEEGLSRKLSPEQISHRLRRDHPDDESMRVSHETIYQALYFQARGGLKKQVQQSLRTGRARRKPHRADGQRYQRFTDPMVMISDRPAEVADRAVPGHWEGDLITGELNKTAIGTLVERTTRYTMLLHLPNGHDAESVRDALIAAMKDLPAHLRGSLTWDQGAEMARHKQFGIAADMAVYFCDPASPWQRGTNENTNGLLRQYFPKGTDLSVYSPADLEHVAQELNGRPRKTLGWDTPAERLRDLITTN</sequence>
<dbReference type="GO" id="GO:0004803">
    <property type="term" value="F:transposase activity"/>
    <property type="evidence" value="ECO:0007669"/>
    <property type="project" value="InterPro"/>
</dbReference>
<evidence type="ECO:0000256" key="1">
    <source>
        <dbReference type="ARBA" id="ARBA00002190"/>
    </source>
</evidence>
<dbReference type="SUPFAM" id="SSF53098">
    <property type="entry name" value="Ribonuclease H-like"/>
    <property type="match status" value="1"/>
</dbReference>
<evidence type="ECO:0000259" key="6">
    <source>
        <dbReference type="PROSITE" id="PS50994"/>
    </source>
</evidence>
<accession>H0JY92</accession>
<feature type="domain" description="Integrase catalytic" evidence="6">
    <location>
        <begin position="358"/>
        <end position="512"/>
    </location>
</feature>
<reference evidence="7 8" key="1">
    <citation type="submission" date="2011-12" db="EMBL/GenBank/DDBJ databases">
        <authorList>
            <person name="Kriszt B."/>
            <person name="Tancsics A."/>
            <person name="Cserhati M."/>
            <person name="Toth A."/>
            <person name="Nagy I."/>
            <person name="Horvath B."/>
            <person name="Tamura T."/>
            <person name="Kukolya J."/>
            <person name="Szoboszlay S."/>
        </authorList>
    </citation>
    <scope>NUCLEOTIDE SEQUENCE [LARGE SCALE GENOMIC DNA]</scope>
    <source>
        <strain evidence="7 8">AK37</strain>
    </source>
</reference>
<evidence type="ECO:0000256" key="2">
    <source>
        <dbReference type="ARBA" id="ARBA00006363"/>
    </source>
</evidence>
<dbReference type="AlphaFoldDB" id="H0JY92"/>
<dbReference type="InterPro" id="IPR051917">
    <property type="entry name" value="Transposase-Integrase"/>
</dbReference>
<dbReference type="InterPro" id="IPR025246">
    <property type="entry name" value="IS30-like_HTH"/>
</dbReference>
<keyword evidence="5" id="KW-0233">DNA recombination</keyword>
<comment type="function">
    <text evidence="1">Required for the transposition of the insertion element.</text>
</comment>
<dbReference type="PANTHER" id="PTHR10948">
    <property type="entry name" value="TRANSPOSASE"/>
    <property type="match status" value="1"/>
</dbReference>
<dbReference type="Gene3D" id="3.30.420.10">
    <property type="entry name" value="Ribonuclease H-like superfamily/Ribonuclease H"/>
    <property type="match status" value="1"/>
</dbReference>
<evidence type="ECO:0000313" key="8">
    <source>
        <dbReference type="Proteomes" id="UP000005064"/>
    </source>
</evidence>
<proteinExistence type="inferred from homology"/>
<dbReference type="NCBIfam" id="NF033563">
    <property type="entry name" value="transpos_IS30"/>
    <property type="match status" value="1"/>
</dbReference>
<dbReference type="PROSITE" id="PS01043">
    <property type="entry name" value="TRANSPOSASE_IS30"/>
    <property type="match status" value="1"/>
</dbReference>